<comment type="caution">
    <text evidence="12">The sequence shown here is derived from an EMBL/GenBank/DDBJ whole genome shotgun (WGS) entry which is preliminary data.</text>
</comment>
<dbReference type="GO" id="GO:0008568">
    <property type="term" value="F:microtubule severing ATPase activity"/>
    <property type="evidence" value="ECO:0007669"/>
    <property type="project" value="UniProtKB-EC"/>
</dbReference>
<dbReference type="AlphaFoldDB" id="A0A8K1FEF8"/>
<evidence type="ECO:0000256" key="6">
    <source>
        <dbReference type="ARBA" id="ARBA00036378"/>
    </source>
</evidence>
<accession>A0A8K1FEF8</accession>
<keyword evidence="4" id="KW-0472">Membrane</keyword>
<dbReference type="FunFam" id="1.10.8.60:FF:000022">
    <property type="entry name" value="Fidgetin like 1"/>
    <property type="match status" value="1"/>
</dbReference>
<evidence type="ECO:0000259" key="11">
    <source>
        <dbReference type="SMART" id="SM00745"/>
    </source>
</evidence>
<dbReference type="EC" id="5.6.1.1" evidence="7"/>
<dbReference type="Pfam" id="PF00004">
    <property type="entry name" value="AAA"/>
    <property type="match status" value="1"/>
</dbReference>
<comment type="catalytic activity">
    <reaction evidence="6">
        <text>n ATP + n H2O + a microtubule = n ADP + n phosphate + (n+1) alpha/beta tubulin heterodimers.</text>
        <dbReference type="EC" id="5.6.1.1"/>
    </reaction>
</comment>
<comment type="similarity">
    <text evidence="8">Belongs to the AAA ATPase family.</text>
</comment>
<evidence type="ECO:0000256" key="2">
    <source>
        <dbReference type="ARBA" id="ARBA00022741"/>
    </source>
</evidence>
<evidence type="ECO:0000256" key="4">
    <source>
        <dbReference type="ARBA" id="ARBA00023136"/>
    </source>
</evidence>
<evidence type="ECO:0000256" key="9">
    <source>
        <dbReference type="SAM" id="MobiDB-lite"/>
    </source>
</evidence>
<dbReference type="Gene3D" id="1.10.8.60">
    <property type="match status" value="1"/>
</dbReference>
<organism evidence="12 13">
    <name type="scientific">Pythium oligandrum</name>
    <name type="common">Mycoparasitic fungus</name>
    <dbReference type="NCBI Taxonomy" id="41045"/>
    <lineage>
        <taxon>Eukaryota</taxon>
        <taxon>Sar</taxon>
        <taxon>Stramenopiles</taxon>
        <taxon>Oomycota</taxon>
        <taxon>Peronosporomycetes</taxon>
        <taxon>Pythiales</taxon>
        <taxon>Pythiaceae</taxon>
        <taxon>Pythium</taxon>
    </lineage>
</organism>
<dbReference type="GO" id="GO:0016887">
    <property type="term" value="F:ATP hydrolysis activity"/>
    <property type="evidence" value="ECO:0007669"/>
    <property type="project" value="InterPro"/>
</dbReference>
<feature type="compositionally biased region" description="Polar residues" evidence="9">
    <location>
        <begin position="87"/>
        <end position="101"/>
    </location>
</feature>
<dbReference type="SMART" id="SM00745">
    <property type="entry name" value="MIT"/>
    <property type="match status" value="1"/>
</dbReference>
<dbReference type="EMBL" id="SPLM01000108">
    <property type="protein sequence ID" value="TMW60495.1"/>
    <property type="molecule type" value="Genomic_DNA"/>
</dbReference>
<dbReference type="PANTHER" id="PTHR23074:SF86">
    <property type="entry name" value="SPASTIN"/>
    <property type="match status" value="1"/>
</dbReference>
<evidence type="ECO:0000256" key="5">
    <source>
        <dbReference type="ARBA" id="ARBA00023235"/>
    </source>
</evidence>
<evidence type="ECO:0000313" key="13">
    <source>
        <dbReference type="Proteomes" id="UP000794436"/>
    </source>
</evidence>
<dbReference type="PROSITE" id="PS00674">
    <property type="entry name" value="AAA"/>
    <property type="match status" value="1"/>
</dbReference>
<dbReference type="FunFam" id="3.40.50.300:FF:000093">
    <property type="entry name" value="Fidgetin-like 1"/>
    <property type="match status" value="1"/>
</dbReference>
<gene>
    <name evidence="12" type="ORF">Poli38472_000537</name>
</gene>
<sequence length="410" mass="45174">MLQSVLTWLRPAPEEELRATIQAAVDADRQGRWEDAVELYSKGIEKMMEQLKDTTDDEARKHLRLKIHEYMTRAEFLKDHRHPNRPGTLTSTTPQAHANTTKPPPPAMSGFIKSHPQLAHTILDEVLDRSPGVQWDDVVGLSVAKQILQEAVILPMLRPDLFTGLRSPVKGVLLFGPPGTGKTMLAKAVATESKATFFNISASTLTSKWVGEGEKLVRVLFAMARELQPSVIFLDEMDALLGSRSASEHDASRRIKNQFFTELDGAASSSDERILVMGATNLPQELDEAIIRRMEKRVYVPLPDADGRASLIRHLLHSQKSSLSRHDLSSIVKATDGYSGSDLKAVCKDAALGPIRELGSRITNVRSEDIRGINAADFHTALQRVRASVSAASIRSVEVWNEEHGVSAGS</sequence>
<evidence type="ECO:0000256" key="3">
    <source>
        <dbReference type="ARBA" id="ARBA00022840"/>
    </source>
</evidence>
<dbReference type="Gene3D" id="3.40.50.300">
    <property type="entry name" value="P-loop containing nucleotide triphosphate hydrolases"/>
    <property type="match status" value="1"/>
</dbReference>
<evidence type="ECO:0000313" key="12">
    <source>
        <dbReference type="EMBL" id="TMW60495.1"/>
    </source>
</evidence>
<dbReference type="Pfam" id="PF04212">
    <property type="entry name" value="MIT"/>
    <property type="match status" value="1"/>
</dbReference>
<proteinExistence type="inferred from homology"/>
<dbReference type="InterPro" id="IPR041569">
    <property type="entry name" value="AAA_lid_3"/>
</dbReference>
<dbReference type="InterPro" id="IPR003593">
    <property type="entry name" value="AAA+_ATPase"/>
</dbReference>
<keyword evidence="3 8" id="KW-0067">ATP-binding</keyword>
<dbReference type="Pfam" id="PF17862">
    <property type="entry name" value="AAA_lid_3"/>
    <property type="match status" value="1"/>
</dbReference>
<dbReference type="InterPro" id="IPR036181">
    <property type="entry name" value="MIT_dom_sf"/>
</dbReference>
<dbReference type="GO" id="GO:0005874">
    <property type="term" value="C:microtubule"/>
    <property type="evidence" value="ECO:0007669"/>
    <property type="project" value="UniProtKB-KW"/>
</dbReference>
<dbReference type="SUPFAM" id="SSF52540">
    <property type="entry name" value="P-loop containing nucleoside triphosphate hydrolases"/>
    <property type="match status" value="1"/>
</dbReference>
<keyword evidence="2 8" id="KW-0547">Nucleotide-binding</keyword>
<dbReference type="InterPro" id="IPR003960">
    <property type="entry name" value="ATPase_AAA_CS"/>
</dbReference>
<protein>
    <recommendedName>
        <fullName evidence="7">microtubule-severing ATPase</fullName>
        <ecNumber evidence="7">5.6.1.1</ecNumber>
    </recommendedName>
</protein>
<dbReference type="InterPro" id="IPR027417">
    <property type="entry name" value="P-loop_NTPase"/>
</dbReference>
<dbReference type="Proteomes" id="UP000794436">
    <property type="component" value="Unassembled WGS sequence"/>
</dbReference>
<dbReference type="SUPFAM" id="SSF116846">
    <property type="entry name" value="MIT domain"/>
    <property type="match status" value="1"/>
</dbReference>
<dbReference type="InterPro" id="IPR050304">
    <property type="entry name" value="MT-severing_AAA_ATPase"/>
</dbReference>
<evidence type="ECO:0000259" key="10">
    <source>
        <dbReference type="SMART" id="SM00382"/>
    </source>
</evidence>
<keyword evidence="1" id="KW-0493">Microtubule</keyword>
<evidence type="ECO:0000256" key="1">
    <source>
        <dbReference type="ARBA" id="ARBA00022701"/>
    </source>
</evidence>
<keyword evidence="5" id="KW-0413">Isomerase</keyword>
<evidence type="ECO:0000256" key="7">
    <source>
        <dbReference type="ARBA" id="ARBA00038871"/>
    </source>
</evidence>
<dbReference type="InterPro" id="IPR007330">
    <property type="entry name" value="MIT_dom"/>
</dbReference>
<dbReference type="GO" id="GO:0005524">
    <property type="term" value="F:ATP binding"/>
    <property type="evidence" value="ECO:0007669"/>
    <property type="project" value="UniProtKB-KW"/>
</dbReference>
<dbReference type="CDD" id="cd02656">
    <property type="entry name" value="MIT"/>
    <property type="match status" value="1"/>
</dbReference>
<evidence type="ECO:0000256" key="8">
    <source>
        <dbReference type="RuleBase" id="RU003651"/>
    </source>
</evidence>
<keyword evidence="13" id="KW-1185">Reference proteome</keyword>
<dbReference type="PANTHER" id="PTHR23074">
    <property type="entry name" value="AAA DOMAIN-CONTAINING"/>
    <property type="match status" value="1"/>
</dbReference>
<dbReference type="Gene3D" id="1.20.58.80">
    <property type="entry name" value="Phosphotransferase system, lactose/cellobiose-type IIA subunit"/>
    <property type="match status" value="1"/>
</dbReference>
<feature type="domain" description="AAA+ ATPase" evidence="10">
    <location>
        <begin position="168"/>
        <end position="304"/>
    </location>
</feature>
<dbReference type="CDD" id="cd19509">
    <property type="entry name" value="RecA-like_VPS4-like"/>
    <property type="match status" value="1"/>
</dbReference>
<reference evidence="12" key="1">
    <citation type="submission" date="2019-03" db="EMBL/GenBank/DDBJ databases">
        <title>Long read genome sequence of the mycoparasitic Pythium oligandrum ATCC 38472 isolated from sugarbeet rhizosphere.</title>
        <authorList>
            <person name="Gaulin E."/>
        </authorList>
    </citation>
    <scope>NUCLEOTIDE SEQUENCE</scope>
    <source>
        <strain evidence="12">ATCC 38472_TT</strain>
    </source>
</reference>
<dbReference type="OrthoDB" id="29072at2759"/>
<feature type="domain" description="MIT" evidence="11">
    <location>
        <begin position="10"/>
        <end position="88"/>
    </location>
</feature>
<dbReference type="SMART" id="SM00382">
    <property type="entry name" value="AAA"/>
    <property type="match status" value="1"/>
</dbReference>
<feature type="region of interest" description="Disordered" evidence="9">
    <location>
        <begin position="79"/>
        <end position="104"/>
    </location>
</feature>
<dbReference type="InterPro" id="IPR003959">
    <property type="entry name" value="ATPase_AAA_core"/>
</dbReference>
<name>A0A8K1FEF8_PYTOL</name>